<keyword evidence="6" id="KW-1185">Reference proteome</keyword>
<evidence type="ECO:0000256" key="3">
    <source>
        <dbReference type="ARBA" id="ARBA00023002"/>
    </source>
</evidence>
<reference evidence="5" key="1">
    <citation type="submission" date="2022-07" db="EMBL/GenBank/DDBJ databases">
        <title>Fungi with potential for degradation of polypropylene.</title>
        <authorList>
            <person name="Gostincar C."/>
        </authorList>
    </citation>
    <scope>NUCLEOTIDE SEQUENCE</scope>
    <source>
        <strain evidence="5">EXF-13308</strain>
    </source>
</reference>
<dbReference type="PANTHER" id="PTHR47706:SF4">
    <property type="entry name" value="NMRA-LIKE DOMAIN-CONTAINING PROTEIN"/>
    <property type="match status" value="1"/>
</dbReference>
<protein>
    <submittedName>
        <fullName evidence="5">2-hydroxyisoflavone reductase</fullName>
    </submittedName>
</protein>
<dbReference type="InterPro" id="IPR008030">
    <property type="entry name" value="NmrA-like"/>
</dbReference>
<dbReference type="AlphaFoldDB" id="A0AA38VJ63"/>
<dbReference type="EMBL" id="JANBVO010000079">
    <property type="protein sequence ID" value="KAJ9130776.1"/>
    <property type="molecule type" value="Genomic_DNA"/>
</dbReference>
<dbReference type="GO" id="GO:0016491">
    <property type="term" value="F:oxidoreductase activity"/>
    <property type="evidence" value="ECO:0007669"/>
    <property type="project" value="UniProtKB-KW"/>
</dbReference>
<evidence type="ECO:0000259" key="4">
    <source>
        <dbReference type="Pfam" id="PF05368"/>
    </source>
</evidence>
<proteinExistence type="inferred from homology"/>
<dbReference type="SUPFAM" id="SSF51735">
    <property type="entry name" value="NAD(P)-binding Rossmann-fold domains"/>
    <property type="match status" value="1"/>
</dbReference>
<dbReference type="Pfam" id="PF05368">
    <property type="entry name" value="NmrA"/>
    <property type="match status" value="1"/>
</dbReference>
<evidence type="ECO:0000313" key="6">
    <source>
        <dbReference type="Proteomes" id="UP001174694"/>
    </source>
</evidence>
<dbReference type="InterPro" id="IPR036291">
    <property type="entry name" value="NAD(P)-bd_dom_sf"/>
</dbReference>
<organism evidence="5 6">
    <name type="scientific">Pleurostoma richardsiae</name>
    <dbReference type="NCBI Taxonomy" id="41990"/>
    <lineage>
        <taxon>Eukaryota</taxon>
        <taxon>Fungi</taxon>
        <taxon>Dikarya</taxon>
        <taxon>Ascomycota</taxon>
        <taxon>Pezizomycotina</taxon>
        <taxon>Sordariomycetes</taxon>
        <taxon>Sordariomycetidae</taxon>
        <taxon>Calosphaeriales</taxon>
        <taxon>Pleurostomataceae</taxon>
        <taxon>Pleurostoma</taxon>
    </lineage>
</organism>
<comment type="caution">
    <text evidence="5">The sequence shown here is derived from an EMBL/GenBank/DDBJ whole genome shotgun (WGS) entry which is preliminary data.</text>
</comment>
<dbReference type="InterPro" id="IPR051609">
    <property type="entry name" value="NmrA/Isoflavone_reductase-like"/>
</dbReference>
<feature type="domain" description="NmrA-like" evidence="4">
    <location>
        <begin position="3"/>
        <end position="312"/>
    </location>
</feature>
<accession>A0AA38VJ63</accession>
<dbReference type="Proteomes" id="UP001174694">
    <property type="component" value="Unassembled WGS sequence"/>
</dbReference>
<evidence type="ECO:0000313" key="5">
    <source>
        <dbReference type="EMBL" id="KAJ9130776.1"/>
    </source>
</evidence>
<sequence length="323" mass="36306">MVKVAIAGANSGLALEVIDKLVEDQKHEVVALCRKDPAQFPQQRGVNWVQTSFKDKTQLVNLFSDVEVVLNFIVVSNDPGSVVSKLLVDAAVEAGVKRFAPSEWAMGQKVYDIIDAVPWYQGKLDMQAYLRKINEDKKVIEYCFFQPGLFMEYTAFPRQLTRHVPPMAIAWQLDDLRIVAIEGHEDDPMTVTTVSDIAGVVRRAVEYEGEWPEIGGITGESISPRQLQHVVEKIRGKLVRLEIVKESDVDTGILRVDMPPIQHPSIPEDQREAWHTPGWIGILTAVAKGAWAVTDEWNKLLPDYKFTGIEEFVKQTWGGKSDL</sequence>
<keyword evidence="2" id="KW-0521">NADP</keyword>
<dbReference type="PANTHER" id="PTHR47706">
    <property type="entry name" value="NMRA-LIKE FAMILY PROTEIN"/>
    <property type="match status" value="1"/>
</dbReference>
<dbReference type="Gene3D" id="3.40.50.720">
    <property type="entry name" value="NAD(P)-binding Rossmann-like Domain"/>
    <property type="match status" value="1"/>
</dbReference>
<gene>
    <name evidence="5" type="ORF">NKR23_g12026</name>
</gene>
<keyword evidence="3" id="KW-0560">Oxidoreductase</keyword>
<evidence type="ECO:0000256" key="1">
    <source>
        <dbReference type="ARBA" id="ARBA00005725"/>
    </source>
</evidence>
<name>A0AA38VJ63_9PEZI</name>
<comment type="similarity">
    <text evidence="1">Belongs to the NmrA-type oxidoreductase family. Isoflavone reductase subfamily.</text>
</comment>
<evidence type="ECO:0000256" key="2">
    <source>
        <dbReference type="ARBA" id="ARBA00022857"/>
    </source>
</evidence>